<accession>A0AAD9Y9B6</accession>
<reference evidence="2" key="1">
    <citation type="submission" date="2023-02" db="EMBL/GenBank/DDBJ databases">
        <title>Colletotrichum kahawae CIFC_Que2 genome sequencing and assembly.</title>
        <authorList>
            <person name="Baroncelli R."/>
        </authorList>
    </citation>
    <scope>NUCLEOTIDE SEQUENCE</scope>
    <source>
        <strain evidence="2">CIFC_Que2</strain>
    </source>
</reference>
<organism evidence="2 3">
    <name type="scientific">Colletotrichum kahawae</name>
    <name type="common">Coffee berry disease fungus</name>
    <dbReference type="NCBI Taxonomy" id="34407"/>
    <lineage>
        <taxon>Eukaryota</taxon>
        <taxon>Fungi</taxon>
        <taxon>Dikarya</taxon>
        <taxon>Ascomycota</taxon>
        <taxon>Pezizomycotina</taxon>
        <taxon>Sordariomycetes</taxon>
        <taxon>Hypocreomycetidae</taxon>
        <taxon>Glomerellales</taxon>
        <taxon>Glomerellaceae</taxon>
        <taxon>Colletotrichum</taxon>
        <taxon>Colletotrichum gloeosporioides species complex</taxon>
    </lineage>
</organism>
<feature type="region of interest" description="Disordered" evidence="1">
    <location>
        <begin position="1"/>
        <end position="24"/>
    </location>
</feature>
<dbReference type="EMBL" id="VYYT01000232">
    <property type="protein sequence ID" value="KAK2754324.1"/>
    <property type="molecule type" value="Genomic_DNA"/>
</dbReference>
<gene>
    <name evidence="2" type="ORF">CKAH01_17479</name>
</gene>
<proteinExistence type="predicted"/>
<keyword evidence="3" id="KW-1185">Reference proteome</keyword>
<dbReference type="Proteomes" id="UP001281614">
    <property type="component" value="Unassembled WGS sequence"/>
</dbReference>
<protein>
    <submittedName>
        <fullName evidence="2">Uncharacterized protein</fullName>
    </submittedName>
</protein>
<dbReference type="AlphaFoldDB" id="A0AAD9Y9B6"/>
<sequence>MEPSTLYRHDTVGQGRTRYGQKRAGQIPTTRNLFNRSTQHTGCACRRILQRLNDVGTRFTALSRHRELTWKIELFCDEPGAAQRPGLLVASDPTAAPYQSPQRRPVWSKYAAGPHRSRRACAVATGTQGLHRGRKPLFAALKRSLEPAVSAPASTEENLLRGSLQPVSR</sequence>
<evidence type="ECO:0000313" key="3">
    <source>
        <dbReference type="Proteomes" id="UP001281614"/>
    </source>
</evidence>
<comment type="caution">
    <text evidence="2">The sequence shown here is derived from an EMBL/GenBank/DDBJ whole genome shotgun (WGS) entry which is preliminary data.</text>
</comment>
<evidence type="ECO:0000256" key="1">
    <source>
        <dbReference type="SAM" id="MobiDB-lite"/>
    </source>
</evidence>
<feature type="region of interest" description="Disordered" evidence="1">
    <location>
        <begin position="149"/>
        <end position="169"/>
    </location>
</feature>
<name>A0AAD9Y9B6_COLKA</name>
<evidence type="ECO:0000313" key="2">
    <source>
        <dbReference type="EMBL" id="KAK2754324.1"/>
    </source>
</evidence>